<dbReference type="STRING" id="763407.A0A163E4Y8"/>
<dbReference type="RefSeq" id="XP_018294710.1">
    <property type="nucleotide sequence ID" value="XM_018438274.1"/>
</dbReference>
<accession>A0A163E4Y8</accession>
<evidence type="ECO:0000313" key="3">
    <source>
        <dbReference type="Proteomes" id="UP000077315"/>
    </source>
</evidence>
<reference evidence="3" key="1">
    <citation type="submission" date="2015-06" db="EMBL/GenBank/DDBJ databases">
        <title>Expansion of signal transduction pathways in fungi by whole-genome duplication.</title>
        <authorList>
            <consortium name="DOE Joint Genome Institute"/>
            <person name="Corrochano L.M."/>
            <person name="Kuo A."/>
            <person name="Marcet-Houben M."/>
            <person name="Polaino S."/>
            <person name="Salamov A."/>
            <person name="Villalobos J.M."/>
            <person name="Alvarez M.I."/>
            <person name="Avalos J."/>
            <person name="Benito E.P."/>
            <person name="Benoit I."/>
            <person name="Burger G."/>
            <person name="Camino L.P."/>
            <person name="Canovas D."/>
            <person name="Cerda-Olmedo E."/>
            <person name="Cheng J.-F."/>
            <person name="Dominguez A."/>
            <person name="Elias M."/>
            <person name="Eslava A.P."/>
            <person name="Glaser F."/>
            <person name="Grimwood J."/>
            <person name="Gutierrez G."/>
            <person name="Heitman J."/>
            <person name="Henrissat B."/>
            <person name="Iturriaga E.A."/>
            <person name="Lang B.F."/>
            <person name="Lavin J.L."/>
            <person name="Lee S."/>
            <person name="Li W."/>
            <person name="Lindquist E."/>
            <person name="Lopez-Garcia S."/>
            <person name="Luque E.M."/>
            <person name="Marcos A.T."/>
            <person name="Martin J."/>
            <person name="McCluskey K."/>
            <person name="Medina H.R."/>
            <person name="Miralles-Duran A."/>
            <person name="Miyazaki A."/>
            <person name="Munoz-Torres E."/>
            <person name="Oguiza J.A."/>
            <person name="Ohm R."/>
            <person name="Olmedo M."/>
            <person name="Orejas M."/>
            <person name="Ortiz-Castellanos L."/>
            <person name="Pisabarro A.G."/>
            <person name="Rodriguez-Romero J."/>
            <person name="Ruiz-Herrera J."/>
            <person name="Ruiz-Vazquez R."/>
            <person name="Sanz C."/>
            <person name="Schackwitz W."/>
            <person name="Schmutz J."/>
            <person name="Shahriari M."/>
            <person name="Shelest E."/>
            <person name="Silva-Franco F."/>
            <person name="Soanes D."/>
            <person name="Syed K."/>
            <person name="Tagua V.G."/>
            <person name="Talbot N.J."/>
            <person name="Thon M."/>
            <person name="De vries R.P."/>
            <person name="Wiebenga A."/>
            <person name="Yadav J.S."/>
            <person name="Braun E.L."/>
            <person name="Baker S."/>
            <person name="Garre V."/>
            <person name="Horwitz B."/>
            <person name="Torres-Martinez S."/>
            <person name="Idnurm A."/>
            <person name="Herrera-Estrella A."/>
            <person name="Gabaldon T."/>
            <person name="Grigoriev I.V."/>
        </authorList>
    </citation>
    <scope>NUCLEOTIDE SEQUENCE [LARGE SCALE GENOMIC DNA]</scope>
    <source>
        <strain evidence="3">NRRL 1555(-)</strain>
    </source>
</reference>
<dbReference type="InParanoid" id="A0A163E4Y8"/>
<dbReference type="VEuPathDB" id="FungiDB:PHYBLDRAFT_180179"/>
<dbReference type="Proteomes" id="UP000077315">
    <property type="component" value="Unassembled WGS sequence"/>
</dbReference>
<evidence type="ECO:0000313" key="2">
    <source>
        <dbReference type="EMBL" id="OAD76670.1"/>
    </source>
</evidence>
<name>A0A163E4Y8_PHYB8</name>
<organism evidence="2 3">
    <name type="scientific">Phycomyces blakesleeanus (strain ATCC 8743b / DSM 1359 / FGSC 10004 / NBRC 33097 / NRRL 1555)</name>
    <dbReference type="NCBI Taxonomy" id="763407"/>
    <lineage>
        <taxon>Eukaryota</taxon>
        <taxon>Fungi</taxon>
        <taxon>Fungi incertae sedis</taxon>
        <taxon>Mucoromycota</taxon>
        <taxon>Mucoromycotina</taxon>
        <taxon>Mucoromycetes</taxon>
        <taxon>Mucorales</taxon>
        <taxon>Phycomycetaceae</taxon>
        <taxon>Phycomyces</taxon>
    </lineage>
</organism>
<sequence length="326" mass="36415">MTRSKSTCRKKLHSALSNQSLHHLMDPDLDYPETIRHKPYSFLARKSKNVSQRATDHLFYQSPKNPLATTDMEYLFNYANFQLLPEESKIELVQLLPSVDISDQPDIMDINPSFFTRTGNPVFWSVLDEWQAIIGTENKRENINPIEGPTIGVGSEVALGGSEVVVGASGVTVGGVRVGGGVAPEYKEEVFEQQWTEIQEKDKPINVAGDSKAITLKDMCRKGLIRKNDKLIYKRNFSACKVIVSKSMKVVEATGDTGISIELDGQHFKDFETPTALETKILDENGEVSKDRRPNGNAFKSIRLFRDGNDLGRLFDIRKDGFGDSA</sequence>
<dbReference type="InterPro" id="IPR028020">
    <property type="entry name" value="ASX_DEUBAD_dom"/>
</dbReference>
<gene>
    <name evidence="2" type="ORF">PHYBLDRAFT_180179</name>
</gene>
<protein>
    <recommendedName>
        <fullName evidence="1">ASX DEUBAD domain-containing protein</fullName>
    </recommendedName>
</protein>
<dbReference type="EMBL" id="KV440975">
    <property type="protein sequence ID" value="OAD76670.1"/>
    <property type="molecule type" value="Genomic_DNA"/>
</dbReference>
<feature type="domain" description="ASX DEUBAD" evidence="1">
    <location>
        <begin position="47"/>
        <end position="132"/>
    </location>
</feature>
<dbReference type="Pfam" id="PF13919">
    <property type="entry name" value="ASXH"/>
    <property type="match status" value="1"/>
</dbReference>
<dbReference type="OrthoDB" id="2289918at2759"/>
<proteinExistence type="predicted"/>
<keyword evidence="3" id="KW-1185">Reference proteome</keyword>
<evidence type="ECO:0000259" key="1">
    <source>
        <dbReference type="Pfam" id="PF13919"/>
    </source>
</evidence>
<dbReference type="AlphaFoldDB" id="A0A163E4Y8"/>
<dbReference type="GeneID" id="28999180"/>